<dbReference type="Gene3D" id="3.90.1210.10">
    <property type="entry name" value="Antifreeze-like/N-acetylneuraminic acid synthase C-terminal domain"/>
    <property type="match status" value="1"/>
</dbReference>
<keyword evidence="2" id="KW-0472">Membrane</keyword>
<feature type="transmembrane region" description="Helical" evidence="2">
    <location>
        <begin position="34"/>
        <end position="54"/>
    </location>
</feature>
<evidence type="ECO:0000313" key="4">
    <source>
        <dbReference type="EMBL" id="MDP9823294.1"/>
    </source>
</evidence>
<proteinExistence type="predicted"/>
<accession>A0ABT9NSA2</accession>
<keyword evidence="2" id="KW-0812">Transmembrane</keyword>
<protein>
    <recommendedName>
        <fullName evidence="3">SAF domain-containing protein</fullName>
    </recommendedName>
</protein>
<dbReference type="Pfam" id="PF08666">
    <property type="entry name" value="SAF"/>
    <property type="match status" value="1"/>
</dbReference>
<name>A0ABT9NSA2_9ACTN</name>
<sequence>MSNTATRNERSHVTHPPSAEPSLPPPPKLRRRPALIAAAIVAVCLGALLGGWAWTATTNTQEVLAARADIERGSIIEAGDLARVRVNSDPALSPVGAGSLESVVGQRAAIDIASGSLLTPSSYADSVVPAVNMSVVGVALTSSQAPGMDLQTGDRVRVVATPAEGSEVSAETPSFSDAEVVNVRVSDDTGQLVVDLLVPHAGAAALAAQIATGNVAIVLDSRAR</sequence>
<dbReference type="RefSeq" id="WP_220138267.1">
    <property type="nucleotide sequence ID" value="NZ_CCXJ01000036.1"/>
</dbReference>
<organism evidence="4 5">
    <name type="scientific">Nocardioides massiliensis</name>
    <dbReference type="NCBI Taxonomy" id="1325935"/>
    <lineage>
        <taxon>Bacteria</taxon>
        <taxon>Bacillati</taxon>
        <taxon>Actinomycetota</taxon>
        <taxon>Actinomycetes</taxon>
        <taxon>Propionibacteriales</taxon>
        <taxon>Nocardioidaceae</taxon>
        <taxon>Nocardioides</taxon>
    </lineage>
</organism>
<keyword evidence="5" id="KW-1185">Reference proteome</keyword>
<dbReference type="Proteomes" id="UP001240447">
    <property type="component" value="Unassembled WGS sequence"/>
</dbReference>
<evidence type="ECO:0000259" key="3">
    <source>
        <dbReference type="SMART" id="SM00858"/>
    </source>
</evidence>
<feature type="region of interest" description="Disordered" evidence="1">
    <location>
        <begin position="1"/>
        <end position="28"/>
    </location>
</feature>
<keyword evidence="2" id="KW-1133">Transmembrane helix</keyword>
<evidence type="ECO:0000313" key="5">
    <source>
        <dbReference type="Proteomes" id="UP001240447"/>
    </source>
</evidence>
<dbReference type="CDD" id="cd11614">
    <property type="entry name" value="SAF_CpaB_FlgA_like"/>
    <property type="match status" value="1"/>
</dbReference>
<gene>
    <name evidence="4" type="ORF">J2S59_003103</name>
</gene>
<feature type="domain" description="SAF" evidence="3">
    <location>
        <begin position="61"/>
        <end position="124"/>
    </location>
</feature>
<dbReference type="InterPro" id="IPR013974">
    <property type="entry name" value="SAF"/>
</dbReference>
<feature type="compositionally biased region" description="Pro residues" evidence="1">
    <location>
        <begin position="18"/>
        <end position="27"/>
    </location>
</feature>
<comment type="caution">
    <text evidence="4">The sequence shown here is derived from an EMBL/GenBank/DDBJ whole genome shotgun (WGS) entry which is preliminary data.</text>
</comment>
<reference evidence="4 5" key="1">
    <citation type="submission" date="2023-07" db="EMBL/GenBank/DDBJ databases">
        <title>Sequencing the genomes of 1000 actinobacteria strains.</title>
        <authorList>
            <person name="Klenk H.-P."/>
        </authorList>
    </citation>
    <scope>NUCLEOTIDE SEQUENCE [LARGE SCALE GENOMIC DNA]</scope>
    <source>
        <strain evidence="4 5">GD13</strain>
    </source>
</reference>
<dbReference type="EMBL" id="JAUSQM010000001">
    <property type="protein sequence ID" value="MDP9823294.1"/>
    <property type="molecule type" value="Genomic_DNA"/>
</dbReference>
<evidence type="ECO:0000256" key="2">
    <source>
        <dbReference type="SAM" id="Phobius"/>
    </source>
</evidence>
<dbReference type="SMART" id="SM00858">
    <property type="entry name" value="SAF"/>
    <property type="match status" value="1"/>
</dbReference>
<evidence type="ECO:0000256" key="1">
    <source>
        <dbReference type="SAM" id="MobiDB-lite"/>
    </source>
</evidence>